<accession>A0A7J7PC29</accession>
<comment type="subcellular location">
    <subcellularLocation>
        <location evidence="6">Nucleus</location>
    </subcellularLocation>
</comment>
<keyword evidence="2 6" id="KW-0479">Metal-binding</keyword>
<evidence type="ECO:0000313" key="9">
    <source>
        <dbReference type="Proteomes" id="UP000541444"/>
    </source>
</evidence>
<gene>
    <name evidence="8" type="ORF">GIB67_027805</name>
</gene>
<dbReference type="PANTHER" id="PTHR31669:SF251">
    <property type="entry name" value="PROTEIN FAR1-RELATED SEQUENCE"/>
    <property type="match status" value="1"/>
</dbReference>
<dbReference type="GO" id="GO:0008270">
    <property type="term" value="F:zinc ion binding"/>
    <property type="evidence" value="ECO:0007669"/>
    <property type="project" value="UniProtKB-UniRule"/>
</dbReference>
<dbReference type="EMBL" id="JACGCM010000012">
    <property type="protein sequence ID" value="KAF6177005.1"/>
    <property type="molecule type" value="Genomic_DNA"/>
</dbReference>
<organism evidence="8 9">
    <name type="scientific">Kingdonia uniflora</name>
    <dbReference type="NCBI Taxonomy" id="39325"/>
    <lineage>
        <taxon>Eukaryota</taxon>
        <taxon>Viridiplantae</taxon>
        <taxon>Streptophyta</taxon>
        <taxon>Embryophyta</taxon>
        <taxon>Tracheophyta</taxon>
        <taxon>Spermatophyta</taxon>
        <taxon>Magnoliopsida</taxon>
        <taxon>Ranunculales</taxon>
        <taxon>Circaeasteraceae</taxon>
        <taxon>Kingdonia</taxon>
    </lineage>
</organism>
<dbReference type="GO" id="GO:0005634">
    <property type="term" value="C:nucleus"/>
    <property type="evidence" value="ECO:0007669"/>
    <property type="project" value="UniProtKB-SubCell"/>
</dbReference>
<dbReference type="OrthoDB" id="1723235at2759"/>
<keyword evidence="4 6" id="KW-0862">Zinc</keyword>
<evidence type="ECO:0000256" key="2">
    <source>
        <dbReference type="ARBA" id="ARBA00022723"/>
    </source>
</evidence>
<sequence length="236" mass="27866">MIQFVTRYERALASRRRAELEADFEVIKTIPKLFVSSPMLKQAAENYTQSMFKMFESKHKDQLLFKIEDCGFDDTIYRSEVTQERYMRGIVTFVFVIYEVMYSCKKFEFTGILCRHIIKLLYHRNIHEIPIQFIIKRWTRGAKSKIVRDQGGNPILADPRAYISLRYNELCRKAVSFVLNCSTHEELYLLDMGLLDNGLKELDTTVKKIEETPKDVSKSKNAYFSIIERAEKKPWM</sequence>
<keyword evidence="9" id="KW-1185">Reference proteome</keyword>
<dbReference type="Pfam" id="PF04434">
    <property type="entry name" value="SWIM"/>
    <property type="match status" value="1"/>
</dbReference>
<protein>
    <recommendedName>
        <fullName evidence="6">Protein FAR1-RELATED SEQUENCE</fullName>
    </recommendedName>
</protein>
<comment type="caution">
    <text evidence="8">The sequence shown here is derived from an EMBL/GenBank/DDBJ whole genome shotgun (WGS) entry which is preliminary data.</text>
</comment>
<evidence type="ECO:0000313" key="8">
    <source>
        <dbReference type="EMBL" id="KAF6177005.1"/>
    </source>
</evidence>
<dbReference type="InterPro" id="IPR006564">
    <property type="entry name" value="Znf_PMZ"/>
</dbReference>
<evidence type="ECO:0000256" key="3">
    <source>
        <dbReference type="ARBA" id="ARBA00022771"/>
    </source>
</evidence>
<evidence type="ECO:0000256" key="6">
    <source>
        <dbReference type="RuleBase" id="RU367018"/>
    </source>
</evidence>
<name>A0A7J7PC29_9MAGN</name>
<evidence type="ECO:0000259" key="7">
    <source>
        <dbReference type="PROSITE" id="PS50966"/>
    </source>
</evidence>
<keyword evidence="6" id="KW-0539">Nucleus</keyword>
<dbReference type="Proteomes" id="UP000541444">
    <property type="component" value="Unassembled WGS sequence"/>
</dbReference>
<dbReference type="AlphaFoldDB" id="A0A7J7PC29"/>
<proteinExistence type="inferred from homology"/>
<reference evidence="8 9" key="1">
    <citation type="journal article" date="2020" name="IScience">
        <title>Genome Sequencing of the Endangered Kingdonia uniflora (Circaeasteraceae, Ranunculales) Reveals Potential Mechanisms of Evolutionary Specialization.</title>
        <authorList>
            <person name="Sun Y."/>
            <person name="Deng T."/>
            <person name="Zhang A."/>
            <person name="Moore M.J."/>
            <person name="Landis J.B."/>
            <person name="Lin N."/>
            <person name="Zhang H."/>
            <person name="Zhang X."/>
            <person name="Huang J."/>
            <person name="Zhang X."/>
            <person name="Sun H."/>
            <person name="Wang H."/>
        </authorList>
    </citation>
    <scope>NUCLEOTIDE SEQUENCE [LARGE SCALE GENOMIC DNA]</scope>
    <source>
        <strain evidence="8">TB1705</strain>
        <tissue evidence="8">Leaf</tissue>
    </source>
</reference>
<feature type="domain" description="SWIM-type" evidence="7">
    <location>
        <begin position="94"/>
        <end position="125"/>
    </location>
</feature>
<comment type="similarity">
    <text evidence="1 6">Belongs to the FHY3/FAR1 family.</text>
</comment>
<keyword evidence="3 5" id="KW-0863">Zinc-finger</keyword>
<dbReference type="SMART" id="SM00575">
    <property type="entry name" value="ZnF_PMZ"/>
    <property type="match status" value="1"/>
</dbReference>
<dbReference type="PROSITE" id="PS50966">
    <property type="entry name" value="ZF_SWIM"/>
    <property type="match status" value="1"/>
</dbReference>
<comment type="function">
    <text evidence="6">Putative transcription activator involved in regulating light control of development.</text>
</comment>
<evidence type="ECO:0000256" key="5">
    <source>
        <dbReference type="PROSITE-ProRule" id="PRU00325"/>
    </source>
</evidence>
<dbReference type="PANTHER" id="PTHR31669">
    <property type="entry name" value="PROTEIN FAR1-RELATED SEQUENCE 10-RELATED"/>
    <property type="match status" value="1"/>
</dbReference>
<dbReference type="InterPro" id="IPR031052">
    <property type="entry name" value="FHY3/FAR1"/>
</dbReference>
<evidence type="ECO:0000256" key="4">
    <source>
        <dbReference type="ARBA" id="ARBA00022833"/>
    </source>
</evidence>
<dbReference type="GO" id="GO:0006355">
    <property type="term" value="P:regulation of DNA-templated transcription"/>
    <property type="evidence" value="ECO:0007669"/>
    <property type="project" value="UniProtKB-UniRule"/>
</dbReference>
<evidence type="ECO:0000256" key="1">
    <source>
        <dbReference type="ARBA" id="ARBA00005889"/>
    </source>
</evidence>
<dbReference type="InterPro" id="IPR007527">
    <property type="entry name" value="Znf_SWIM"/>
</dbReference>